<evidence type="ECO:0000313" key="2">
    <source>
        <dbReference type="EMBL" id="CAH2033798.1"/>
    </source>
</evidence>
<comment type="similarity">
    <text evidence="1">Belongs to the UPF0725 (EMB2204) family.</text>
</comment>
<accession>A0AAU9R5W6</accession>
<keyword evidence="3" id="KW-1185">Reference proteome</keyword>
<dbReference type="PANTHER" id="PTHR31260:SF77">
    <property type="entry name" value="(RAPE) HYPOTHETICAL PROTEIN"/>
    <property type="match status" value="1"/>
</dbReference>
<sequence length="302" mass="34464">MVGETEGFDLVDVSMPDCMNGMIKGLRRFDCQVLSDWPFRSLVLQYAKVGLHRYNLWEGTNFEFDALLNFNMTPNCVASYYITLLAHDPSAGSEPKHFQVRIDEQEYSSLDLACSIARPKVPKDEVTTKKPYIPHFHGGAVADGIFEGELPDWPSDDDFSDEKRFYVVETQELQEVDWVLMYLELVICAHDRFTSASDLLELEIVKVVIESYEDGLGPDWKLGRKSANVYITYKDKSKADVNVERKAMVRRVVDEGTKYLSLIGKLCGGPKEEQRFRVHVRKHHEKHFGKLDSSSGTRPGLD</sequence>
<dbReference type="Proteomes" id="UP000836841">
    <property type="component" value="Chromosome 1"/>
</dbReference>
<evidence type="ECO:0000313" key="3">
    <source>
        <dbReference type="Proteomes" id="UP000836841"/>
    </source>
</evidence>
<evidence type="ECO:0000256" key="1">
    <source>
        <dbReference type="ARBA" id="ARBA00043961"/>
    </source>
</evidence>
<reference evidence="2 3" key="1">
    <citation type="submission" date="2022-03" db="EMBL/GenBank/DDBJ databases">
        <authorList>
            <person name="Nunn A."/>
            <person name="Chopra R."/>
            <person name="Nunn A."/>
            <person name="Contreras Garrido A."/>
        </authorList>
    </citation>
    <scope>NUCLEOTIDE SEQUENCE [LARGE SCALE GENOMIC DNA]</scope>
</reference>
<proteinExistence type="inferred from homology"/>
<protein>
    <submittedName>
        <fullName evidence="2">Uncharacterized protein</fullName>
    </submittedName>
</protein>
<dbReference type="NCBIfam" id="TIGR01572">
    <property type="entry name" value="A_thl_para_3677"/>
    <property type="match status" value="1"/>
</dbReference>
<dbReference type="InterPro" id="IPR006462">
    <property type="entry name" value="MS5"/>
</dbReference>
<gene>
    <name evidence="2" type="ORF">TAV2_LOCUS1060</name>
</gene>
<name>A0AAU9R5W6_THLAR</name>
<dbReference type="EMBL" id="OU466857">
    <property type="protein sequence ID" value="CAH2033798.1"/>
    <property type="molecule type" value="Genomic_DNA"/>
</dbReference>
<dbReference type="Pfam" id="PF04776">
    <property type="entry name" value="protein_MS5"/>
    <property type="match status" value="1"/>
</dbReference>
<organism evidence="2 3">
    <name type="scientific">Thlaspi arvense</name>
    <name type="common">Field penny-cress</name>
    <dbReference type="NCBI Taxonomy" id="13288"/>
    <lineage>
        <taxon>Eukaryota</taxon>
        <taxon>Viridiplantae</taxon>
        <taxon>Streptophyta</taxon>
        <taxon>Embryophyta</taxon>
        <taxon>Tracheophyta</taxon>
        <taxon>Spermatophyta</taxon>
        <taxon>Magnoliopsida</taxon>
        <taxon>eudicotyledons</taxon>
        <taxon>Gunneridae</taxon>
        <taxon>Pentapetalae</taxon>
        <taxon>rosids</taxon>
        <taxon>malvids</taxon>
        <taxon>Brassicales</taxon>
        <taxon>Brassicaceae</taxon>
        <taxon>Thlaspideae</taxon>
        <taxon>Thlaspi</taxon>
    </lineage>
</organism>
<dbReference type="PANTHER" id="PTHR31260">
    <property type="entry name" value="CYSTATIN/MONELLIN SUPERFAMILY PROTEIN"/>
    <property type="match status" value="1"/>
</dbReference>
<dbReference type="AlphaFoldDB" id="A0AAU9R5W6"/>